<gene>
    <name evidence="6" type="ORF">DSOUD_2266</name>
</gene>
<reference evidence="6 7" key="1">
    <citation type="submission" date="2015-07" db="EMBL/GenBank/DDBJ databases">
        <title>Isolation and Genomic Characterization of a Novel Halophilic Metal-Reducing Deltaproteobacterium from the Deep Subsurface.</title>
        <authorList>
            <person name="Badalamenti J.P."/>
            <person name="Summers Z.M."/>
            <person name="Gralnick J.A."/>
            <person name="Bond D.R."/>
        </authorList>
    </citation>
    <scope>NUCLEOTIDE SEQUENCE [LARGE SCALE GENOMIC DNA]</scope>
    <source>
        <strain evidence="6 7">WTL</strain>
    </source>
</reference>
<dbReference type="PANTHER" id="PTHR34139">
    <property type="entry name" value="UPF0331 PROTEIN MJ0127"/>
    <property type="match status" value="1"/>
</dbReference>
<dbReference type="PANTHER" id="PTHR34139:SF1">
    <property type="entry name" value="RNASE MJ1380-RELATED"/>
    <property type="match status" value="1"/>
</dbReference>
<organism evidence="6 7">
    <name type="scientific">Desulfuromonas soudanensis</name>
    <dbReference type="NCBI Taxonomy" id="1603606"/>
    <lineage>
        <taxon>Bacteria</taxon>
        <taxon>Pseudomonadati</taxon>
        <taxon>Thermodesulfobacteriota</taxon>
        <taxon>Desulfuromonadia</taxon>
        <taxon>Desulfuromonadales</taxon>
        <taxon>Desulfuromonadaceae</taxon>
        <taxon>Desulfuromonas</taxon>
    </lineage>
</organism>
<dbReference type="GO" id="GO:0016787">
    <property type="term" value="F:hydrolase activity"/>
    <property type="evidence" value="ECO:0007669"/>
    <property type="project" value="UniProtKB-KW"/>
</dbReference>
<proteinExistence type="predicted"/>
<keyword evidence="1" id="KW-0597">Phosphoprotein</keyword>
<dbReference type="GO" id="GO:0000166">
    <property type="term" value="F:nucleotide binding"/>
    <property type="evidence" value="ECO:0007669"/>
    <property type="project" value="UniProtKB-KW"/>
</dbReference>
<dbReference type="OrthoDB" id="9802833at2"/>
<dbReference type="AlphaFoldDB" id="A0A0M4DA97"/>
<dbReference type="Proteomes" id="UP000057158">
    <property type="component" value="Chromosome"/>
</dbReference>
<evidence type="ECO:0000256" key="5">
    <source>
        <dbReference type="ARBA" id="ARBA00022801"/>
    </source>
</evidence>
<evidence type="ECO:0000313" key="7">
    <source>
        <dbReference type="Proteomes" id="UP000057158"/>
    </source>
</evidence>
<dbReference type="STRING" id="1603606.DSOUD_2266"/>
<evidence type="ECO:0000256" key="3">
    <source>
        <dbReference type="ARBA" id="ARBA00022722"/>
    </source>
</evidence>
<accession>A0A0M4DA97</accession>
<keyword evidence="3" id="KW-0540">Nuclease</keyword>
<dbReference type="GO" id="GO:0110001">
    <property type="term" value="C:toxin-antitoxin complex"/>
    <property type="evidence" value="ECO:0007669"/>
    <property type="project" value="InterPro"/>
</dbReference>
<dbReference type="KEGG" id="des:DSOUD_2266"/>
<evidence type="ECO:0000256" key="4">
    <source>
        <dbReference type="ARBA" id="ARBA00022741"/>
    </source>
</evidence>
<keyword evidence="4" id="KW-0547">Nucleotide-binding</keyword>
<sequence>MSTDRPIDDYLADIIEAISDISSFIAGMNYEGFAADKKTVNAVIRSLEVIGEAVKKIPTGLRQKHNDLPWKEIAGTRDKLIHEYFGVDLQILWETAKSDLVPLEKAIRSLQEDISS</sequence>
<keyword evidence="7" id="KW-1185">Reference proteome</keyword>
<dbReference type="GO" id="GO:0004540">
    <property type="term" value="F:RNA nuclease activity"/>
    <property type="evidence" value="ECO:0007669"/>
    <property type="project" value="InterPro"/>
</dbReference>
<keyword evidence="5" id="KW-0378">Hydrolase</keyword>
<evidence type="ECO:0008006" key="8">
    <source>
        <dbReference type="Google" id="ProtNLM"/>
    </source>
</evidence>
<dbReference type="InterPro" id="IPR008201">
    <property type="entry name" value="HepT-like"/>
</dbReference>
<dbReference type="RefSeq" id="WP_053551075.1">
    <property type="nucleotide sequence ID" value="NZ_CP010802.1"/>
</dbReference>
<dbReference type="Pfam" id="PF01934">
    <property type="entry name" value="HepT-like"/>
    <property type="match status" value="1"/>
</dbReference>
<evidence type="ECO:0000313" key="6">
    <source>
        <dbReference type="EMBL" id="ALC17030.1"/>
    </source>
</evidence>
<dbReference type="PATRIC" id="fig|1603606.3.peg.2449"/>
<dbReference type="EMBL" id="CP010802">
    <property type="protein sequence ID" value="ALC17030.1"/>
    <property type="molecule type" value="Genomic_DNA"/>
</dbReference>
<dbReference type="InterPro" id="IPR051813">
    <property type="entry name" value="HepT_RNase_toxin"/>
</dbReference>
<protein>
    <recommendedName>
        <fullName evidence="8">DUF86 domain-containing protein</fullName>
    </recommendedName>
</protein>
<name>A0A0M4DA97_9BACT</name>
<evidence type="ECO:0000256" key="2">
    <source>
        <dbReference type="ARBA" id="ARBA00022649"/>
    </source>
</evidence>
<evidence type="ECO:0000256" key="1">
    <source>
        <dbReference type="ARBA" id="ARBA00022553"/>
    </source>
</evidence>
<keyword evidence="2" id="KW-1277">Toxin-antitoxin system</keyword>